<dbReference type="AlphaFoldDB" id="A0AA39V2M8"/>
<proteinExistence type="predicted"/>
<feature type="transmembrane region" description="Helical" evidence="1">
    <location>
        <begin position="557"/>
        <end position="579"/>
    </location>
</feature>
<gene>
    <name evidence="2" type="ORF">JMJ35_004007</name>
</gene>
<feature type="transmembrane region" description="Helical" evidence="1">
    <location>
        <begin position="591"/>
        <end position="610"/>
    </location>
</feature>
<comment type="caution">
    <text evidence="2">The sequence shown here is derived from an EMBL/GenBank/DDBJ whole genome shotgun (WGS) entry which is preliminary data.</text>
</comment>
<keyword evidence="3" id="KW-1185">Reference proteome</keyword>
<evidence type="ECO:0000313" key="3">
    <source>
        <dbReference type="Proteomes" id="UP001166286"/>
    </source>
</evidence>
<accession>A0AA39V2M8</accession>
<name>A0AA39V2M8_9LECA</name>
<dbReference type="EMBL" id="JAFEKC020000007">
    <property type="protein sequence ID" value="KAK0513643.1"/>
    <property type="molecule type" value="Genomic_DNA"/>
</dbReference>
<organism evidence="2 3">
    <name type="scientific">Cladonia borealis</name>
    <dbReference type="NCBI Taxonomy" id="184061"/>
    <lineage>
        <taxon>Eukaryota</taxon>
        <taxon>Fungi</taxon>
        <taxon>Dikarya</taxon>
        <taxon>Ascomycota</taxon>
        <taxon>Pezizomycotina</taxon>
        <taxon>Lecanoromycetes</taxon>
        <taxon>OSLEUM clade</taxon>
        <taxon>Lecanoromycetidae</taxon>
        <taxon>Lecanorales</taxon>
        <taxon>Lecanorineae</taxon>
        <taxon>Cladoniaceae</taxon>
        <taxon>Cladonia</taxon>
    </lineage>
</organism>
<keyword evidence="1" id="KW-0812">Transmembrane</keyword>
<sequence>MAPLSEKAYSSDVEADGSIKQNDILPTSQEEGRKFCFDKPGVLGICAHHEEYSHGGTTLKGLARFDDCRNYGISEETERRLIGYEIDRLIGAIGTDGPFLFDSNGVFHDTGDDTYTEVSHIADQIRLNFEIIRHDNTMHVLEHCPDLMEDAVNEFKQARRRLFGRYKQDEVHVQGCQPKILEPPERNLKAYFALVDYVTSSIGRLLFRCATSKYWENHLLSLLAQWATKLKVLSHNPAHYAAQSLDQGEDTLVQLVAGMETRSITILKIRKAANAAEHKDIDALDQETDITARYYRENTFFREHVERLLKEALDSLLNREDNNKAASSFELCTLVFRTGLDGVPTTLSDSRQGNISASSDAVRVNCSYTATELAVRNIQAIPALPNLPLEDGHRNDPNAAVVDWEWSDQTVQGGKLGGTTYVSRMDDLISILVPLGLTTTYTSLRIDHLMALASSGTEEDDPIIQFEPPPQGFEAHLTVSTAQFVRKQRDPTVAQYHDPDVCSVSASSSRLGYRGRGAKKKTKHNQDVIMAAYERDKSRMDSWAKSEDAITIKCRSYVVTVIILAMLVVFGGMAVPFAVGTRIRGVDPFQITTFAWFVAGFFVILAKSRYVNEWAWHDFLRGQVVCRSIKDVCDVTGIDTQVVLMNLLHEERENTLTTKGPYNGMFGRRSEDTHGFSIDVPVQLMTMLASGFVVLKVVNEKGEHLLCLDVRKGVDGVGTIVLENDENLSCMDIGKDELQTAFDDRASKSAWSTMNRFTKAKEEKVIRLSVHNFRYNKVLGLYIRDSRFG</sequence>
<evidence type="ECO:0000313" key="2">
    <source>
        <dbReference type="EMBL" id="KAK0513643.1"/>
    </source>
</evidence>
<protein>
    <submittedName>
        <fullName evidence="2">Uncharacterized protein</fullName>
    </submittedName>
</protein>
<keyword evidence="1" id="KW-1133">Transmembrane helix</keyword>
<dbReference type="Proteomes" id="UP001166286">
    <property type="component" value="Unassembled WGS sequence"/>
</dbReference>
<keyword evidence="1" id="KW-0472">Membrane</keyword>
<evidence type="ECO:0000256" key="1">
    <source>
        <dbReference type="SAM" id="Phobius"/>
    </source>
</evidence>
<reference evidence="2" key="1">
    <citation type="submission" date="2023-03" db="EMBL/GenBank/DDBJ databases">
        <title>Complete genome of Cladonia borealis.</title>
        <authorList>
            <person name="Park H."/>
        </authorList>
    </citation>
    <scope>NUCLEOTIDE SEQUENCE</scope>
    <source>
        <strain evidence="2">ANT050790</strain>
    </source>
</reference>